<dbReference type="PANTHER" id="PTHR34610:SF3">
    <property type="entry name" value="SSL7007 PROTEIN"/>
    <property type="match status" value="1"/>
</dbReference>
<dbReference type="RefSeq" id="WP_126170658.1">
    <property type="nucleotide sequence ID" value="NZ_PELL01000371.1"/>
</dbReference>
<dbReference type="InterPro" id="IPR029060">
    <property type="entry name" value="PIN-like_dom_sf"/>
</dbReference>
<dbReference type="SUPFAM" id="SSF88723">
    <property type="entry name" value="PIN domain-like"/>
    <property type="match status" value="1"/>
</dbReference>
<dbReference type="Proteomes" id="UP000287306">
    <property type="component" value="Unassembled WGS sequence"/>
</dbReference>
<protein>
    <submittedName>
        <fullName evidence="2">DNA-binding protein</fullName>
    </submittedName>
</protein>
<dbReference type="EMBL" id="PELY01000396">
    <property type="protein sequence ID" value="RTH23467.1"/>
    <property type="molecule type" value="Genomic_DNA"/>
</dbReference>
<evidence type="ECO:0000259" key="1">
    <source>
        <dbReference type="Pfam" id="PF13470"/>
    </source>
</evidence>
<accession>A0A430RUQ5</accession>
<evidence type="ECO:0000313" key="2">
    <source>
        <dbReference type="EMBL" id="RTH23467.1"/>
    </source>
</evidence>
<keyword evidence="2" id="KW-0238">DNA-binding</keyword>
<evidence type="ECO:0000313" key="3">
    <source>
        <dbReference type="Proteomes" id="UP000287306"/>
    </source>
</evidence>
<name>A0A430RUQ5_THESC</name>
<dbReference type="PANTHER" id="PTHR34610">
    <property type="entry name" value="SSL7007 PROTEIN"/>
    <property type="match status" value="1"/>
</dbReference>
<feature type="domain" description="PIN" evidence="1">
    <location>
        <begin position="2"/>
        <end position="115"/>
    </location>
</feature>
<proteinExistence type="predicted"/>
<dbReference type="InterPro" id="IPR002716">
    <property type="entry name" value="PIN_dom"/>
</dbReference>
<comment type="caution">
    <text evidence="2">The sequence shown here is derived from an EMBL/GenBank/DDBJ whole genome shotgun (WGS) entry which is preliminary data.</text>
</comment>
<dbReference type="Pfam" id="PF13470">
    <property type="entry name" value="PIN_3"/>
    <property type="match status" value="1"/>
</dbReference>
<dbReference type="GO" id="GO:0003677">
    <property type="term" value="F:DNA binding"/>
    <property type="evidence" value="ECO:0007669"/>
    <property type="project" value="UniProtKB-KW"/>
</dbReference>
<dbReference type="InterPro" id="IPR002850">
    <property type="entry name" value="PIN_toxin-like"/>
</dbReference>
<dbReference type="AlphaFoldDB" id="A0A430RUQ5"/>
<sequence length="144" mass="15826">MRVFLDANVLFSAALGGTVFAAIWALAEAEKIQLLTSPLCLVEAQYNLERKRPEALPQLGALMRRVALVQEPGEGGFRHEGPMAALAAELPEKDQPVLRAALLARAQVLLTGDVRHFGRFMSREDLPLRVMTPGDFIRKVRPPG</sequence>
<organism evidence="2 3">
    <name type="scientific">Thermus scotoductus</name>
    <dbReference type="NCBI Taxonomy" id="37636"/>
    <lineage>
        <taxon>Bacteria</taxon>
        <taxon>Thermotogati</taxon>
        <taxon>Deinococcota</taxon>
        <taxon>Deinococci</taxon>
        <taxon>Thermales</taxon>
        <taxon>Thermaceae</taxon>
        <taxon>Thermus</taxon>
    </lineage>
</organism>
<reference evidence="2 3" key="1">
    <citation type="journal article" date="2019" name="Extremophiles">
        <title>Biogeography of thermophiles and predominance of Thermus scotoductus in domestic water heaters.</title>
        <authorList>
            <person name="Wilpiszeski R.L."/>
            <person name="Zhang Z."/>
            <person name="House C.H."/>
        </authorList>
    </citation>
    <scope>NUCLEOTIDE SEQUENCE [LARGE SCALE GENOMIC DNA]</scope>
    <source>
        <strain evidence="2 3">25_S25</strain>
    </source>
</reference>
<gene>
    <name evidence="2" type="ORF">CSW38_10490</name>
</gene>